<gene>
    <name evidence="4" type="ORF">A2527_09280</name>
</gene>
<dbReference type="PROSITE" id="PS51186">
    <property type="entry name" value="GNAT"/>
    <property type="match status" value="1"/>
</dbReference>
<dbReference type="AlphaFoldDB" id="A0A1F6G7F5"/>
<evidence type="ECO:0000259" key="3">
    <source>
        <dbReference type="PROSITE" id="PS51186"/>
    </source>
</evidence>
<dbReference type="Gene3D" id="3.40.630.30">
    <property type="match status" value="1"/>
</dbReference>
<name>A0A1F6G7F5_9PROT</name>
<sequence>MKTTVRKALLADYRPIARILLEQAQNQELLSLEAKIKKGLQLAQGAHHPMTAVNEAGRVLGYALWHLVPRLDIGGPEAYLAEIRVEKVAQGQGVGKALLAAVQAQAQAQGCVRICLGITGETGFFEKQGFKRQNNLGLTLELRA</sequence>
<dbReference type="PANTHER" id="PTHR43877">
    <property type="entry name" value="AMINOALKYLPHOSPHONATE N-ACETYLTRANSFERASE-RELATED-RELATED"/>
    <property type="match status" value="1"/>
</dbReference>
<dbReference type="InterPro" id="IPR050832">
    <property type="entry name" value="Bact_Acetyltransf"/>
</dbReference>
<organism evidence="4 5">
    <name type="scientific">Candidatus Lambdaproteobacteria bacterium RIFOXYD2_FULL_50_16</name>
    <dbReference type="NCBI Taxonomy" id="1817772"/>
    <lineage>
        <taxon>Bacteria</taxon>
        <taxon>Pseudomonadati</taxon>
        <taxon>Pseudomonadota</taxon>
        <taxon>Candidatus Lambdaproteobacteria</taxon>
    </lineage>
</organism>
<dbReference type="SUPFAM" id="SSF55729">
    <property type="entry name" value="Acyl-CoA N-acyltransferases (Nat)"/>
    <property type="match status" value="1"/>
</dbReference>
<dbReference type="InterPro" id="IPR016181">
    <property type="entry name" value="Acyl_CoA_acyltransferase"/>
</dbReference>
<keyword evidence="2" id="KW-0012">Acyltransferase</keyword>
<reference evidence="4 5" key="1">
    <citation type="journal article" date="2016" name="Nat. Commun.">
        <title>Thousands of microbial genomes shed light on interconnected biogeochemical processes in an aquifer system.</title>
        <authorList>
            <person name="Anantharaman K."/>
            <person name="Brown C.T."/>
            <person name="Hug L.A."/>
            <person name="Sharon I."/>
            <person name="Castelle C.J."/>
            <person name="Probst A.J."/>
            <person name="Thomas B.C."/>
            <person name="Singh A."/>
            <person name="Wilkins M.J."/>
            <person name="Karaoz U."/>
            <person name="Brodie E.L."/>
            <person name="Williams K.H."/>
            <person name="Hubbard S.S."/>
            <person name="Banfield J.F."/>
        </authorList>
    </citation>
    <scope>NUCLEOTIDE SEQUENCE [LARGE SCALE GENOMIC DNA]</scope>
</reference>
<dbReference type="GO" id="GO:0016747">
    <property type="term" value="F:acyltransferase activity, transferring groups other than amino-acyl groups"/>
    <property type="evidence" value="ECO:0007669"/>
    <property type="project" value="InterPro"/>
</dbReference>
<evidence type="ECO:0000313" key="4">
    <source>
        <dbReference type="EMBL" id="OGG94035.1"/>
    </source>
</evidence>
<dbReference type="Pfam" id="PF00583">
    <property type="entry name" value="Acetyltransf_1"/>
    <property type="match status" value="1"/>
</dbReference>
<comment type="caution">
    <text evidence="4">The sequence shown here is derived from an EMBL/GenBank/DDBJ whole genome shotgun (WGS) entry which is preliminary data.</text>
</comment>
<protein>
    <recommendedName>
        <fullName evidence="3">N-acetyltransferase domain-containing protein</fullName>
    </recommendedName>
</protein>
<proteinExistence type="predicted"/>
<dbReference type="InterPro" id="IPR000182">
    <property type="entry name" value="GNAT_dom"/>
</dbReference>
<dbReference type="EMBL" id="MFNE01000043">
    <property type="protein sequence ID" value="OGG94035.1"/>
    <property type="molecule type" value="Genomic_DNA"/>
</dbReference>
<feature type="domain" description="N-acetyltransferase" evidence="3">
    <location>
        <begin position="3"/>
        <end position="144"/>
    </location>
</feature>
<evidence type="ECO:0000256" key="2">
    <source>
        <dbReference type="ARBA" id="ARBA00023315"/>
    </source>
</evidence>
<evidence type="ECO:0000313" key="5">
    <source>
        <dbReference type="Proteomes" id="UP000178449"/>
    </source>
</evidence>
<evidence type="ECO:0000256" key="1">
    <source>
        <dbReference type="ARBA" id="ARBA00022679"/>
    </source>
</evidence>
<keyword evidence="1" id="KW-0808">Transferase</keyword>
<accession>A0A1F6G7F5</accession>
<dbReference type="STRING" id="1817772.A2527_09280"/>
<dbReference type="Proteomes" id="UP000178449">
    <property type="component" value="Unassembled WGS sequence"/>
</dbReference>